<dbReference type="InterPro" id="IPR008321">
    <property type="entry name" value="UCP032146"/>
</dbReference>
<keyword evidence="2" id="KW-1185">Reference proteome</keyword>
<dbReference type="Proteomes" id="UP000248916">
    <property type="component" value="Unassembled WGS sequence"/>
</dbReference>
<dbReference type="RefSeq" id="WP_111539103.1">
    <property type="nucleotide sequence ID" value="NZ_QKZL01000040.1"/>
</dbReference>
<proteinExistence type="predicted"/>
<name>A0A2W7MTH2_9RHOB</name>
<evidence type="ECO:0000313" key="1">
    <source>
        <dbReference type="EMBL" id="PZX10843.1"/>
    </source>
</evidence>
<dbReference type="Pfam" id="PF06793">
    <property type="entry name" value="UPF0262"/>
    <property type="match status" value="1"/>
</dbReference>
<organism evidence="1 2">
    <name type="scientific">Palleronia aestuarii</name>
    <dbReference type="NCBI Taxonomy" id="568105"/>
    <lineage>
        <taxon>Bacteria</taxon>
        <taxon>Pseudomonadati</taxon>
        <taxon>Pseudomonadota</taxon>
        <taxon>Alphaproteobacteria</taxon>
        <taxon>Rhodobacterales</taxon>
        <taxon>Roseobacteraceae</taxon>
        <taxon>Palleronia</taxon>
    </lineage>
</organism>
<comment type="caution">
    <text evidence="1">The sequence shown here is derived from an EMBL/GenBank/DDBJ whole genome shotgun (WGS) entry which is preliminary data.</text>
</comment>
<sequence length="150" mass="16609">MTDRLEAIELLVPPSLEADHEHRVAIFDLLEENSFSLAEGPPGPYRLRLGLQDQVLAFEVDPPSGGTKDIRISLGPLAQVAKDYGSLCESYEAAVRSLPPAQIEALDTARRDLHDEAARQLRDRLGDRIVMDGRTAKRLFTLVCVMERSG</sequence>
<dbReference type="EMBL" id="QKZL01000040">
    <property type="protein sequence ID" value="PZX10843.1"/>
    <property type="molecule type" value="Genomic_DNA"/>
</dbReference>
<protein>
    <submittedName>
        <fullName evidence="1">Uncharacterized protein (UPF0262 family)</fullName>
    </submittedName>
</protein>
<dbReference type="OrthoDB" id="9798434at2"/>
<gene>
    <name evidence="1" type="ORF">LX81_04126</name>
</gene>
<accession>A0A2W7MTH2</accession>
<reference evidence="1 2" key="1">
    <citation type="submission" date="2018-06" db="EMBL/GenBank/DDBJ databases">
        <title>Genomic Encyclopedia of Archaeal and Bacterial Type Strains, Phase II (KMG-II): from individual species to whole genera.</title>
        <authorList>
            <person name="Goeker M."/>
        </authorList>
    </citation>
    <scope>NUCLEOTIDE SEQUENCE [LARGE SCALE GENOMIC DNA]</scope>
    <source>
        <strain evidence="1 2">DSM 22009</strain>
    </source>
</reference>
<evidence type="ECO:0000313" key="2">
    <source>
        <dbReference type="Proteomes" id="UP000248916"/>
    </source>
</evidence>
<dbReference type="AlphaFoldDB" id="A0A2W7MTH2"/>